<comment type="catalytic activity">
    <reaction evidence="1">
        <text>ATP + protein L-histidine = ADP + protein N-phospho-L-histidine.</text>
        <dbReference type="EC" id="2.7.13.3"/>
    </reaction>
</comment>
<dbReference type="SUPFAM" id="SSF55874">
    <property type="entry name" value="ATPase domain of HSP90 chaperone/DNA topoisomerase II/histidine kinase"/>
    <property type="match status" value="1"/>
</dbReference>
<evidence type="ECO:0000256" key="6">
    <source>
        <dbReference type="ARBA" id="ARBA00022777"/>
    </source>
</evidence>
<keyword evidence="4" id="KW-0808">Transferase</keyword>
<feature type="domain" description="Histidine kinase" evidence="10">
    <location>
        <begin position="171"/>
        <end position="367"/>
    </location>
</feature>
<name>A0A4S8P507_9HYPH</name>
<dbReference type="GO" id="GO:0000160">
    <property type="term" value="P:phosphorelay signal transduction system"/>
    <property type="evidence" value="ECO:0007669"/>
    <property type="project" value="InterPro"/>
</dbReference>
<keyword evidence="5" id="KW-0547">Nucleotide-binding</keyword>
<evidence type="ECO:0000256" key="2">
    <source>
        <dbReference type="ARBA" id="ARBA00012438"/>
    </source>
</evidence>
<evidence type="ECO:0000256" key="1">
    <source>
        <dbReference type="ARBA" id="ARBA00000085"/>
    </source>
</evidence>
<dbReference type="InterPro" id="IPR036890">
    <property type="entry name" value="HATPase_C_sf"/>
</dbReference>
<keyword evidence="13" id="KW-1185">Reference proteome</keyword>
<feature type="modified residue" description="4-aspartylphosphate" evidence="8">
    <location>
        <position position="74"/>
    </location>
</feature>
<evidence type="ECO:0000256" key="3">
    <source>
        <dbReference type="ARBA" id="ARBA00022553"/>
    </source>
</evidence>
<evidence type="ECO:0000313" key="12">
    <source>
        <dbReference type="EMBL" id="THV23962.1"/>
    </source>
</evidence>
<dbReference type="EMBL" id="STGV01000002">
    <property type="protein sequence ID" value="THV23962.1"/>
    <property type="molecule type" value="Genomic_DNA"/>
</dbReference>
<dbReference type="GO" id="GO:0004673">
    <property type="term" value="F:protein histidine kinase activity"/>
    <property type="evidence" value="ECO:0007669"/>
    <property type="project" value="UniProtKB-EC"/>
</dbReference>
<dbReference type="SMART" id="SM00448">
    <property type="entry name" value="REC"/>
    <property type="match status" value="1"/>
</dbReference>
<dbReference type="OrthoDB" id="489241at2"/>
<dbReference type="PROSITE" id="PS50110">
    <property type="entry name" value="RESPONSE_REGULATORY"/>
    <property type="match status" value="1"/>
</dbReference>
<dbReference type="GO" id="GO:0005524">
    <property type="term" value="F:ATP binding"/>
    <property type="evidence" value="ECO:0007669"/>
    <property type="project" value="UniProtKB-KW"/>
</dbReference>
<dbReference type="Gene3D" id="3.30.450.20">
    <property type="entry name" value="PAS domain"/>
    <property type="match status" value="1"/>
</dbReference>
<keyword evidence="3 8" id="KW-0597">Phosphoprotein</keyword>
<evidence type="ECO:0000313" key="13">
    <source>
        <dbReference type="Proteomes" id="UP000308828"/>
    </source>
</evidence>
<evidence type="ECO:0000256" key="7">
    <source>
        <dbReference type="ARBA" id="ARBA00022840"/>
    </source>
</evidence>
<evidence type="ECO:0000256" key="5">
    <source>
        <dbReference type="ARBA" id="ARBA00022741"/>
    </source>
</evidence>
<organism evidence="12 13">
    <name type="scientific">Peteryoungia ipomoeae</name>
    <dbReference type="NCBI Taxonomy" id="1210932"/>
    <lineage>
        <taxon>Bacteria</taxon>
        <taxon>Pseudomonadati</taxon>
        <taxon>Pseudomonadota</taxon>
        <taxon>Alphaproteobacteria</taxon>
        <taxon>Hyphomicrobiales</taxon>
        <taxon>Rhizobiaceae</taxon>
        <taxon>Peteryoungia</taxon>
    </lineage>
</organism>
<evidence type="ECO:0000256" key="8">
    <source>
        <dbReference type="PROSITE-ProRule" id="PRU00169"/>
    </source>
</evidence>
<evidence type="ECO:0000256" key="9">
    <source>
        <dbReference type="SAM" id="Coils"/>
    </source>
</evidence>
<dbReference type="PRINTS" id="PR00344">
    <property type="entry name" value="BCTRLSENSOR"/>
</dbReference>
<dbReference type="Pfam" id="PF00072">
    <property type="entry name" value="Response_reg"/>
    <property type="match status" value="1"/>
</dbReference>
<dbReference type="Pfam" id="PF07568">
    <property type="entry name" value="HisKA_2"/>
    <property type="match status" value="1"/>
</dbReference>
<dbReference type="SMART" id="SM00387">
    <property type="entry name" value="HATPase_c"/>
    <property type="match status" value="1"/>
</dbReference>
<dbReference type="InterPro" id="IPR001789">
    <property type="entry name" value="Sig_transdc_resp-reg_receiver"/>
</dbReference>
<dbReference type="PANTHER" id="PTHR41523">
    <property type="entry name" value="TWO-COMPONENT SYSTEM SENSOR PROTEIN"/>
    <property type="match status" value="1"/>
</dbReference>
<dbReference type="RefSeq" id="WP_136598055.1">
    <property type="nucleotide sequence ID" value="NZ_STGV01000002.1"/>
</dbReference>
<dbReference type="AlphaFoldDB" id="A0A4S8P507"/>
<keyword evidence="7" id="KW-0067">ATP-binding</keyword>
<gene>
    <name evidence="12" type="ORF">FAA97_08255</name>
</gene>
<dbReference type="PROSITE" id="PS50109">
    <property type="entry name" value="HIS_KIN"/>
    <property type="match status" value="1"/>
</dbReference>
<keyword evidence="9" id="KW-0175">Coiled coil</keyword>
<evidence type="ECO:0000256" key="4">
    <source>
        <dbReference type="ARBA" id="ARBA00022679"/>
    </source>
</evidence>
<dbReference type="InterPro" id="IPR011495">
    <property type="entry name" value="Sig_transdc_His_kin_sub2_dim/P"/>
</dbReference>
<reference evidence="12 13" key="1">
    <citation type="submission" date="2019-04" db="EMBL/GenBank/DDBJ databases">
        <title>Genome sequence of strain shin9-1.</title>
        <authorList>
            <person name="Gao J."/>
            <person name="Sun J."/>
        </authorList>
    </citation>
    <scope>NUCLEOTIDE SEQUENCE [LARGE SCALE GENOMIC DNA]</scope>
    <source>
        <strain evidence="13">shin9-1</strain>
    </source>
</reference>
<dbReference type="Pfam" id="PF02518">
    <property type="entry name" value="HATPase_c"/>
    <property type="match status" value="1"/>
</dbReference>
<keyword evidence="6" id="KW-0418">Kinase</keyword>
<feature type="domain" description="Response regulatory" evidence="11">
    <location>
        <begin position="25"/>
        <end position="139"/>
    </location>
</feature>
<dbReference type="Proteomes" id="UP000308828">
    <property type="component" value="Unassembled WGS sequence"/>
</dbReference>
<dbReference type="PANTHER" id="PTHR41523:SF8">
    <property type="entry name" value="ETHYLENE RESPONSE SENSOR PROTEIN"/>
    <property type="match status" value="1"/>
</dbReference>
<sequence>MPSASSDSSSRSCRSPEETETGSFRVLYLDDDAALVRLVQKHLGRLGHDVVHAESAEDMLKHLDAHTFDVVVLDHYLRQTTGHEVLAQMRSAGLEVPVVYVTGSNEARIAIEAIKSGAADYVIKTVSDDFLSLLTSAIEQSISNAQLRAEKARAEEEIRRGKERAEALLAEVNHRVANSLALVASLLRLQISSAPSEEVKAELAETQARINAIAGMHRSLYTSDDVRRVELDRYLNRLTAELDNSLHSPERPIRLLLDADDISISADKAVSVGMIVTELVTNGFKYAYPPGTAGDIRVSLKRISEDEALLRVEDDGIGIDPNSAPKGTGLGSRIVKSMAATLGAGLQYLEDTKGAVAEVPLNLKTGD</sequence>
<dbReference type="Gene3D" id="3.40.50.2300">
    <property type="match status" value="1"/>
</dbReference>
<dbReference type="Gene3D" id="3.30.565.10">
    <property type="entry name" value="Histidine kinase-like ATPase, C-terminal domain"/>
    <property type="match status" value="1"/>
</dbReference>
<feature type="coiled-coil region" evidence="9">
    <location>
        <begin position="137"/>
        <end position="171"/>
    </location>
</feature>
<proteinExistence type="predicted"/>
<dbReference type="InterPro" id="IPR011006">
    <property type="entry name" value="CheY-like_superfamily"/>
</dbReference>
<evidence type="ECO:0000259" key="10">
    <source>
        <dbReference type="PROSITE" id="PS50109"/>
    </source>
</evidence>
<comment type="caution">
    <text evidence="12">The sequence shown here is derived from an EMBL/GenBank/DDBJ whole genome shotgun (WGS) entry which is preliminary data.</text>
</comment>
<dbReference type="EC" id="2.7.13.3" evidence="2"/>
<dbReference type="CDD" id="cd00156">
    <property type="entry name" value="REC"/>
    <property type="match status" value="1"/>
</dbReference>
<dbReference type="InterPro" id="IPR004358">
    <property type="entry name" value="Sig_transdc_His_kin-like_C"/>
</dbReference>
<evidence type="ECO:0000259" key="11">
    <source>
        <dbReference type="PROSITE" id="PS50110"/>
    </source>
</evidence>
<dbReference type="InterPro" id="IPR005467">
    <property type="entry name" value="His_kinase_dom"/>
</dbReference>
<protein>
    <recommendedName>
        <fullName evidence="2">histidine kinase</fullName>
        <ecNumber evidence="2">2.7.13.3</ecNumber>
    </recommendedName>
</protein>
<accession>A0A4S8P507</accession>
<dbReference type="InterPro" id="IPR003594">
    <property type="entry name" value="HATPase_dom"/>
</dbReference>
<dbReference type="SUPFAM" id="SSF52172">
    <property type="entry name" value="CheY-like"/>
    <property type="match status" value="1"/>
</dbReference>